<organism evidence="2 3">
    <name type="scientific">Sphingomonas limnosediminicola</name>
    <dbReference type="NCBI Taxonomy" id="940133"/>
    <lineage>
        <taxon>Bacteria</taxon>
        <taxon>Pseudomonadati</taxon>
        <taxon>Pseudomonadota</taxon>
        <taxon>Alphaproteobacteria</taxon>
        <taxon>Sphingomonadales</taxon>
        <taxon>Sphingomonadaceae</taxon>
        <taxon>Sphingomonas</taxon>
    </lineage>
</organism>
<accession>A0ABP7LQ10</accession>
<gene>
    <name evidence="2" type="ORF">GCM10022276_22830</name>
</gene>
<evidence type="ECO:0000313" key="2">
    <source>
        <dbReference type="EMBL" id="GAA3903605.1"/>
    </source>
</evidence>
<dbReference type="Proteomes" id="UP001500827">
    <property type="component" value="Unassembled WGS sequence"/>
</dbReference>
<keyword evidence="3" id="KW-1185">Reference proteome</keyword>
<feature type="region of interest" description="Disordered" evidence="1">
    <location>
        <begin position="52"/>
        <end position="75"/>
    </location>
</feature>
<feature type="compositionally biased region" description="Basic and acidic residues" evidence="1">
    <location>
        <begin position="65"/>
        <end position="75"/>
    </location>
</feature>
<sequence>MEIGDSPKDDVPEMFLRAYLAPMPRRFTIEGQQLAIVIAGWLRMLPKWAWGEEPGHAKPKKEGRRRSGLDAPDPKRMAADLIAEKLRELGWEVSYEERDNFFSDRTGPPPPRPGDGEA</sequence>
<dbReference type="EMBL" id="BAABBM010000001">
    <property type="protein sequence ID" value="GAA3903605.1"/>
    <property type="molecule type" value="Genomic_DNA"/>
</dbReference>
<comment type="caution">
    <text evidence="2">The sequence shown here is derived from an EMBL/GenBank/DDBJ whole genome shotgun (WGS) entry which is preliminary data.</text>
</comment>
<feature type="compositionally biased region" description="Pro residues" evidence="1">
    <location>
        <begin position="107"/>
        <end position="118"/>
    </location>
</feature>
<protein>
    <submittedName>
        <fullName evidence="2">Uncharacterized protein</fullName>
    </submittedName>
</protein>
<name>A0ABP7LQ10_9SPHN</name>
<evidence type="ECO:0000256" key="1">
    <source>
        <dbReference type="SAM" id="MobiDB-lite"/>
    </source>
</evidence>
<evidence type="ECO:0000313" key="3">
    <source>
        <dbReference type="Proteomes" id="UP001500827"/>
    </source>
</evidence>
<feature type="region of interest" description="Disordered" evidence="1">
    <location>
        <begin position="99"/>
        <end position="118"/>
    </location>
</feature>
<reference evidence="3" key="1">
    <citation type="journal article" date="2019" name="Int. J. Syst. Evol. Microbiol.">
        <title>The Global Catalogue of Microorganisms (GCM) 10K type strain sequencing project: providing services to taxonomists for standard genome sequencing and annotation.</title>
        <authorList>
            <consortium name="The Broad Institute Genomics Platform"/>
            <consortium name="The Broad Institute Genome Sequencing Center for Infectious Disease"/>
            <person name="Wu L."/>
            <person name="Ma J."/>
        </authorList>
    </citation>
    <scope>NUCLEOTIDE SEQUENCE [LARGE SCALE GENOMIC DNA]</scope>
    <source>
        <strain evidence="3">JCM 17543</strain>
    </source>
</reference>
<proteinExistence type="predicted"/>